<dbReference type="SUPFAM" id="SSF143011">
    <property type="entry name" value="RelE-like"/>
    <property type="match status" value="1"/>
</dbReference>
<dbReference type="PANTHER" id="PTHR33755:SF5">
    <property type="entry name" value="TYPE II TOXIN-ANTITOXIN SYSTEM RELE_PARE FAMILY TOXIN"/>
    <property type="match status" value="1"/>
</dbReference>
<gene>
    <name evidence="3" type="ORF">JN12_00389</name>
</gene>
<protein>
    <submittedName>
        <fullName evidence="3">Plasmid stabilization system protein ParE</fullName>
    </submittedName>
</protein>
<dbReference type="InterPro" id="IPR035093">
    <property type="entry name" value="RelE/ParE_toxin_dom_sf"/>
</dbReference>
<comment type="caution">
    <text evidence="3">The sequence shown here is derived from an EMBL/GenBank/DDBJ whole genome shotgun (WGS) entry which is preliminary data.</text>
</comment>
<evidence type="ECO:0000256" key="2">
    <source>
        <dbReference type="ARBA" id="ARBA00022649"/>
    </source>
</evidence>
<dbReference type="Gene3D" id="3.30.2310.20">
    <property type="entry name" value="RelE-like"/>
    <property type="match status" value="1"/>
</dbReference>
<dbReference type="OrthoDB" id="5574284at2"/>
<proteinExistence type="inferred from homology"/>
<dbReference type="RefSeq" id="WP_145017539.1">
    <property type="nucleotide sequence ID" value="NZ_VLLN01000002.1"/>
</dbReference>
<reference evidence="3 4" key="1">
    <citation type="submission" date="2019-07" db="EMBL/GenBank/DDBJ databases">
        <title>Genomic Encyclopedia of Archaeal and Bacterial Type Strains, Phase II (KMG-II): from individual species to whole genera.</title>
        <authorList>
            <person name="Goeker M."/>
        </authorList>
    </citation>
    <scope>NUCLEOTIDE SEQUENCE [LARGE SCALE GENOMIC DNA]</scope>
    <source>
        <strain evidence="3 4">ATCC BAA-1139</strain>
    </source>
</reference>
<organism evidence="3 4">
    <name type="scientific">Geobacter argillaceus</name>
    <dbReference type="NCBI Taxonomy" id="345631"/>
    <lineage>
        <taxon>Bacteria</taxon>
        <taxon>Pseudomonadati</taxon>
        <taxon>Thermodesulfobacteriota</taxon>
        <taxon>Desulfuromonadia</taxon>
        <taxon>Geobacterales</taxon>
        <taxon>Geobacteraceae</taxon>
        <taxon>Geobacter</taxon>
    </lineage>
</organism>
<dbReference type="PANTHER" id="PTHR33755">
    <property type="entry name" value="TOXIN PARE1-RELATED"/>
    <property type="match status" value="1"/>
</dbReference>
<evidence type="ECO:0000313" key="4">
    <source>
        <dbReference type="Proteomes" id="UP000319449"/>
    </source>
</evidence>
<evidence type="ECO:0000313" key="3">
    <source>
        <dbReference type="EMBL" id="TWJ32978.1"/>
    </source>
</evidence>
<accession>A0A562WRF3</accession>
<keyword evidence="4" id="KW-1185">Reference proteome</keyword>
<keyword evidence="2" id="KW-1277">Toxin-antitoxin system</keyword>
<sequence length="100" mass="11472">MVRLTWSEKAAADLEQIRDFIAVDSLFYARVQIERLITAVGRLLHFPESGRSLPEFPHLPHRELIAGSYRIIYRYEPAAEAVMIVTVVHSARLLQQDQIA</sequence>
<name>A0A562WRF3_9BACT</name>
<dbReference type="EMBL" id="VLLN01000002">
    <property type="protein sequence ID" value="TWJ32978.1"/>
    <property type="molecule type" value="Genomic_DNA"/>
</dbReference>
<dbReference type="InterPro" id="IPR007712">
    <property type="entry name" value="RelE/ParE_toxin"/>
</dbReference>
<dbReference type="AlphaFoldDB" id="A0A562WRF3"/>
<evidence type="ECO:0000256" key="1">
    <source>
        <dbReference type="ARBA" id="ARBA00006226"/>
    </source>
</evidence>
<comment type="similarity">
    <text evidence="1">Belongs to the RelE toxin family.</text>
</comment>
<dbReference type="InterPro" id="IPR051803">
    <property type="entry name" value="TA_system_RelE-like_toxin"/>
</dbReference>
<dbReference type="Proteomes" id="UP000319449">
    <property type="component" value="Unassembled WGS sequence"/>
</dbReference>
<dbReference type="Pfam" id="PF05016">
    <property type="entry name" value="ParE_toxin"/>
    <property type="match status" value="1"/>
</dbReference>